<feature type="transmembrane region" description="Helical" evidence="5">
    <location>
        <begin position="147"/>
        <end position="169"/>
    </location>
</feature>
<dbReference type="Gene3D" id="1.20.1250.20">
    <property type="entry name" value="MFS general substrate transporter like domains"/>
    <property type="match status" value="2"/>
</dbReference>
<feature type="transmembrane region" description="Helical" evidence="5">
    <location>
        <begin position="113"/>
        <end position="135"/>
    </location>
</feature>
<dbReference type="PANTHER" id="PTHR11662">
    <property type="entry name" value="SOLUTE CARRIER FAMILY 17"/>
    <property type="match status" value="1"/>
</dbReference>
<dbReference type="RefSeq" id="WP_166987085.1">
    <property type="nucleotide sequence ID" value="NZ_CP061169.1"/>
</dbReference>
<sequence length="427" mass="45202">MSATQTSKSTGRRAATNVRWSIVVILFIFYTINCIDRSALGVALPSITEEFHISATVQGLVLSAFFWTYCLLQIPGGMAGDKFGPRKVIGVAAAIWGLFTAFAGLAVNGFMLILARLGLGAFEAPFMASASKLVANWMPQKRRASGITLIDSGAPLGAAFGGLIVAWLISMTGSWRWSFVIIGLTTVVVGILVTLYIRNRPEQHPLVNEEEVALIQQDVEADEEKPGVGAGNIAAMVVGRLAWAMVFWGLVTWGPSYLANARGLDLAAMGFATFVIFLCGAVGEILSGILADRLQRFFSRNASFKILFGGSGVLSFIPLAALPFVDNPTVAIVLLSVGVFFNLFGGLYWSIPAMLAKPDKVGLVGGVMNFAGTSAGIIVPIVAGILIDVTGGYTAVLVFLAVCAAVYTVASLLINFSRSKSTVTDRA</sequence>
<organism evidence="7 8">
    <name type="scientific">Paramicrobacterium chengjingii</name>
    <dbReference type="NCBI Taxonomy" id="2769067"/>
    <lineage>
        <taxon>Bacteria</taxon>
        <taxon>Bacillati</taxon>
        <taxon>Actinomycetota</taxon>
        <taxon>Actinomycetes</taxon>
        <taxon>Micrococcales</taxon>
        <taxon>Microbacteriaceae</taxon>
        <taxon>Paramicrobacterium</taxon>
    </lineage>
</organism>
<feature type="transmembrane region" description="Helical" evidence="5">
    <location>
        <begin position="88"/>
        <end position="107"/>
    </location>
</feature>
<feature type="transmembrane region" description="Helical" evidence="5">
    <location>
        <begin position="361"/>
        <end position="387"/>
    </location>
</feature>
<feature type="transmembrane region" description="Helical" evidence="5">
    <location>
        <begin position="175"/>
        <end position="197"/>
    </location>
</feature>
<proteinExistence type="predicted"/>
<accession>A0ABX6YHZ0</accession>
<comment type="subcellular location">
    <subcellularLocation>
        <location evidence="1">Cell membrane</location>
        <topology evidence="1">Multi-pass membrane protein</topology>
    </subcellularLocation>
</comment>
<keyword evidence="3 5" id="KW-1133">Transmembrane helix</keyword>
<feature type="transmembrane region" description="Helical" evidence="5">
    <location>
        <begin position="393"/>
        <end position="416"/>
    </location>
</feature>
<dbReference type="Proteomes" id="UP000662814">
    <property type="component" value="Chromosome"/>
</dbReference>
<evidence type="ECO:0000256" key="4">
    <source>
        <dbReference type="ARBA" id="ARBA00023136"/>
    </source>
</evidence>
<feature type="transmembrane region" description="Helical" evidence="5">
    <location>
        <begin position="330"/>
        <end position="349"/>
    </location>
</feature>
<dbReference type="PANTHER" id="PTHR11662:SF399">
    <property type="entry name" value="FI19708P1-RELATED"/>
    <property type="match status" value="1"/>
</dbReference>
<feature type="domain" description="Major facilitator superfamily (MFS) profile" evidence="6">
    <location>
        <begin position="22"/>
        <end position="422"/>
    </location>
</feature>
<dbReference type="SUPFAM" id="SSF103473">
    <property type="entry name" value="MFS general substrate transporter"/>
    <property type="match status" value="1"/>
</dbReference>
<reference evidence="7 8" key="1">
    <citation type="submission" date="2020-12" db="EMBL/GenBank/DDBJ databases">
        <title>Microbacterium sp. HY060.</title>
        <authorList>
            <person name="Zhou J."/>
        </authorList>
    </citation>
    <scope>NUCLEOTIDE SEQUENCE [LARGE SCALE GENOMIC DNA]</scope>
    <source>
        <strain evidence="7 8">HY60</strain>
    </source>
</reference>
<feature type="transmembrane region" description="Helical" evidence="5">
    <location>
        <begin position="302"/>
        <end position="324"/>
    </location>
</feature>
<dbReference type="InterPro" id="IPR050382">
    <property type="entry name" value="MFS_Na/Anion_cotransporter"/>
</dbReference>
<feature type="transmembrane region" description="Helical" evidence="5">
    <location>
        <begin position="266"/>
        <end position="290"/>
    </location>
</feature>
<dbReference type="PROSITE" id="PS50850">
    <property type="entry name" value="MFS"/>
    <property type="match status" value="1"/>
</dbReference>
<protein>
    <submittedName>
        <fullName evidence="7">MFS transporter</fullName>
    </submittedName>
</protein>
<feature type="transmembrane region" description="Helical" evidence="5">
    <location>
        <begin position="20"/>
        <end position="39"/>
    </location>
</feature>
<feature type="transmembrane region" description="Helical" evidence="5">
    <location>
        <begin position="51"/>
        <end position="72"/>
    </location>
</feature>
<evidence type="ECO:0000256" key="2">
    <source>
        <dbReference type="ARBA" id="ARBA00022692"/>
    </source>
</evidence>
<evidence type="ECO:0000256" key="1">
    <source>
        <dbReference type="ARBA" id="ARBA00004651"/>
    </source>
</evidence>
<evidence type="ECO:0000256" key="3">
    <source>
        <dbReference type="ARBA" id="ARBA00022989"/>
    </source>
</evidence>
<gene>
    <name evidence="7" type="ORF">HCR76_15805</name>
</gene>
<feature type="transmembrane region" description="Helical" evidence="5">
    <location>
        <begin position="233"/>
        <end position="254"/>
    </location>
</feature>
<keyword evidence="4 5" id="KW-0472">Membrane</keyword>
<evidence type="ECO:0000256" key="5">
    <source>
        <dbReference type="SAM" id="Phobius"/>
    </source>
</evidence>
<name>A0ABX6YHZ0_9MICO</name>
<keyword evidence="8" id="KW-1185">Reference proteome</keyword>
<evidence type="ECO:0000313" key="8">
    <source>
        <dbReference type="Proteomes" id="UP000662814"/>
    </source>
</evidence>
<dbReference type="InterPro" id="IPR036259">
    <property type="entry name" value="MFS_trans_sf"/>
</dbReference>
<dbReference type="InterPro" id="IPR011701">
    <property type="entry name" value="MFS"/>
</dbReference>
<dbReference type="EMBL" id="CP061169">
    <property type="protein sequence ID" value="QPZ38230.1"/>
    <property type="molecule type" value="Genomic_DNA"/>
</dbReference>
<dbReference type="Pfam" id="PF07690">
    <property type="entry name" value="MFS_1"/>
    <property type="match status" value="1"/>
</dbReference>
<evidence type="ECO:0000259" key="6">
    <source>
        <dbReference type="PROSITE" id="PS50850"/>
    </source>
</evidence>
<dbReference type="CDD" id="cd17319">
    <property type="entry name" value="MFS_ExuT_GudP_like"/>
    <property type="match status" value="1"/>
</dbReference>
<evidence type="ECO:0000313" key="7">
    <source>
        <dbReference type="EMBL" id="QPZ38230.1"/>
    </source>
</evidence>
<dbReference type="InterPro" id="IPR020846">
    <property type="entry name" value="MFS_dom"/>
</dbReference>
<keyword evidence="2 5" id="KW-0812">Transmembrane</keyword>